<sequence length="860" mass="91713">MADPRPQPRHNLPVEPNSFIDRERDLSEITQLLGSSRLLTLCGVGGIGKTRLALRVATALLDGYRDGVWLVELADLEQGELVTARVTGALGIREEAGHALFDTLADALRSRRLLLVMDNCEHLLDALAPLCRRLLAVAPYLTILATSRDPLRISGETVWRVPPLSLPPEPVGDPASCALAAPTAWSAFEAVRLFTDRASAAHPDFKLTSANAPTVGRICRMLDGIPLAIELAAARVRVLTPQQIADRLTDRFALLRTGERTAPARQRTLRATVDWSYELLTGPERTLLARLSVFSGWSLELAESVCADAALPRDGILELLTALLDKSFVTVDREVAGHLRYRMLDTLRQYAAERLDEAGDTAVLRGRHRDEMLRLAEELARHNAMGIGASWAERVPWLDRAVANHDNLRSALSWCLERGDVAEGLRFSVALRTYWVPRGESTEGAGWADRFLAAAAGADPGLRGAALVRRAEMAFENDDREAAKRFGAEGLRLCREAGDHHSVTTALNILAMAELRSGDPAAAGPLLDESLRISRAEGDLWNEGIALTIHGPAVAMTGDLERAELLCAESLRIFRSIDHAWCVARSLVGLGRIVEIRGDLATAERHYTEALALLRSVNARPEIARCLSGLARLATARGDHALARSRIVESVALSHGSGQRLGVARGLGALAGVALREERYAEAARLAGAAAALRAALKHPAGGAGPSGGPDGIAAAAGAAIGEAAARQAWLEGEAMDVDAAVRYARRGGAEPAPPPAAPEPPAGTGPRRPAPAVRPAAPAGRPLVAAEALTNREREIARLVAGGLTNRSIAAELVISPATVARHIANILAKLGFRSRTEIAIWQVAQDAGAEPGTVLDSA</sequence>
<dbReference type="Proteomes" id="UP000237846">
    <property type="component" value="Unassembled WGS sequence"/>
</dbReference>
<dbReference type="InterPro" id="IPR036388">
    <property type="entry name" value="WH-like_DNA-bd_sf"/>
</dbReference>
<protein>
    <submittedName>
        <fullName evidence="3">Putative ATPase</fullName>
    </submittedName>
</protein>
<organism evidence="3 4">
    <name type="scientific">Allonocardiopsis opalescens</name>
    <dbReference type="NCBI Taxonomy" id="1144618"/>
    <lineage>
        <taxon>Bacteria</taxon>
        <taxon>Bacillati</taxon>
        <taxon>Actinomycetota</taxon>
        <taxon>Actinomycetes</taxon>
        <taxon>Streptosporangiales</taxon>
        <taxon>Allonocardiopsis</taxon>
    </lineage>
</organism>
<dbReference type="Pfam" id="PF25872">
    <property type="entry name" value="HTH_77"/>
    <property type="match status" value="1"/>
</dbReference>
<proteinExistence type="predicted"/>
<dbReference type="Gene3D" id="1.25.40.10">
    <property type="entry name" value="Tetratricopeptide repeat domain"/>
    <property type="match status" value="1"/>
</dbReference>
<dbReference type="PANTHER" id="PTHR47691">
    <property type="entry name" value="REGULATOR-RELATED"/>
    <property type="match status" value="1"/>
</dbReference>
<dbReference type="GO" id="GO:0006355">
    <property type="term" value="P:regulation of DNA-templated transcription"/>
    <property type="evidence" value="ECO:0007669"/>
    <property type="project" value="InterPro"/>
</dbReference>
<dbReference type="InterPro" id="IPR000792">
    <property type="entry name" value="Tscrpt_reg_LuxR_C"/>
</dbReference>
<dbReference type="PROSITE" id="PS50043">
    <property type="entry name" value="HTH_LUXR_2"/>
    <property type="match status" value="1"/>
</dbReference>
<dbReference type="SMART" id="SM00421">
    <property type="entry name" value="HTH_LUXR"/>
    <property type="match status" value="1"/>
</dbReference>
<dbReference type="InterPro" id="IPR049945">
    <property type="entry name" value="AAA_22"/>
</dbReference>
<dbReference type="RefSeq" id="WP_106239187.1">
    <property type="nucleotide sequence ID" value="NZ_PVZC01000001.1"/>
</dbReference>
<dbReference type="InterPro" id="IPR011990">
    <property type="entry name" value="TPR-like_helical_dom_sf"/>
</dbReference>
<evidence type="ECO:0000313" key="3">
    <source>
        <dbReference type="EMBL" id="PRY02155.1"/>
    </source>
</evidence>
<dbReference type="CDD" id="cd06170">
    <property type="entry name" value="LuxR_C_like"/>
    <property type="match status" value="1"/>
</dbReference>
<dbReference type="GO" id="GO:0016887">
    <property type="term" value="F:ATP hydrolysis activity"/>
    <property type="evidence" value="ECO:0007669"/>
    <property type="project" value="InterPro"/>
</dbReference>
<dbReference type="PROSITE" id="PS00622">
    <property type="entry name" value="HTH_LUXR_1"/>
    <property type="match status" value="1"/>
</dbReference>
<dbReference type="GO" id="GO:0003677">
    <property type="term" value="F:DNA binding"/>
    <property type="evidence" value="ECO:0007669"/>
    <property type="project" value="InterPro"/>
</dbReference>
<dbReference type="Gene3D" id="1.10.10.10">
    <property type="entry name" value="Winged helix-like DNA-binding domain superfamily/Winged helix DNA-binding domain"/>
    <property type="match status" value="1"/>
</dbReference>
<dbReference type="SUPFAM" id="SSF52540">
    <property type="entry name" value="P-loop containing nucleoside triphosphate hydrolases"/>
    <property type="match status" value="1"/>
</dbReference>
<dbReference type="EMBL" id="PVZC01000001">
    <property type="protein sequence ID" value="PRY02155.1"/>
    <property type="molecule type" value="Genomic_DNA"/>
</dbReference>
<feature type="compositionally biased region" description="Pro residues" evidence="1">
    <location>
        <begin position="752"/>
        <end position="764"/>
    </location>
</feature>
<feature type="region of interest" description="Disordered" evidence="1">
    <location>
        <begin position="748"/>
        <end position="779"/>
    </location>
</feature>
<accession>A0A2T0QE17</accession>
<dbReference type="SUPFAM" id="SSF48452">
    <property type="entry name" value="TPR-like"/>
    <property type="match status" value="1"/>
</dbReference>
<dbReference type="OrthoDB" id="3194665at2"/>
<dbReference type="PRINTS" id="PR00038">
    <property type="entry name" value="HTHLUXR"/>
</dbReference>
<dbReference type="Pfam" id="PF00196">
    <property type="entry name" value="GerE"/>
    <property type="match status" value="1"/>
</dbReference>
<name>A0A2T0QE17_9ACTN</name>
<dbReference type="PRINTS" id="PR00364">
    <property type="entry name" value="DISEASERSIST"/>
</dbReference>
<feature type="domain" description="HTH luxR-type" evidence="2">
    <location>
        <begin position="783"/>
        <end position="848"/>
    </location>
</feature>
<dbReference type="InterPro" id="IPR027417">
    <property type="entry name" value="P-loop_NTPase"/>
</dbReference>
<reference evidence="3 4" key="1">
    <citation type="submission" date="2018-03" db="EMBL/GenBank/DDBJ databases">
        <title>Genomic Encyclopedia of Archaeal and Bacterial Type Strains, Phase II (KMG-II): from individual species to whole genera.</title>
        <authorList>
            <person name="Goeker M."/>
        </authorList>
    </citation>
    <scope>NUCLEOTIDE SEQUENCE [LARGE SCALE GENOMIC DNA]</scope>
    <source>
        <strain evidence="3 4">DSM 45601</strain>
    </source>
</reference>
<dbReference type="PANTHER" id="PTHR47691:SF3">
    <property type="entry name" value="HTH-TYPE TRANSCRIPTIONAL REGULATOR RV0890C-RELATED"/>
    <property type="match status" value="1"/>
</dbReference>
<dbReference type="InterPro" id="IPR058852">
    <property type="entry name" value="HTH_77"/>
</dbReference>
<keyword evidence="4" id="KW-1185">Reference proteome</keyword>
<gene>
    <name evidence="3" type="ORF">CLV72_101756</name>
</gene>
<dbReference type="AlphaFoldDB" id="A0A2T0QE17"/>
<dbReference type="Pfam" id="PF13401">
    <property type="entry name" value="AAA_22"/>
    <property type="match status" value="1"/>
</dbReference>
<evidence type="ECO:0000259" key="2">
    <source>
        <dbReference type="PROSITE" id="PS50043"/>
    </source>
</evidence>
<evidence type="ECO:0000313" key="4">
    <source>
        <dbReference type="Proteomes" id="UP000237846"/>
    </source>
</evidence>
<feature type="compositionally biased region" description="Low complexity" evidence="1">
    <location>
        <begin position="765"/>
        <end position="779"/>
    </location>
</feature>
<comment type="caution">
    <text evidence="3">The sequence shown here is derived from an EMBL/GenBank/DDBJ whole genome shotgun (WGS) entry which is preliminary data.</text>
</comment>
<evidence type="ECO:0000256" key="1">
    <source>
        <dbReference type="SAM" id="MobiDB-lite"/>
    </source>
</evidence>
<dbReference type="SUPFAM" id="SSF46894">
    <property type="entry name" value="C-terminal effector domain of the bipartite response regulators"/>
    <property type="match status" value="1"/>
</dbReference>
<dbReference type="Gene3D" id="3.40.50.300">
    <property type="entry name" value="P-loop containing nucleotide triphosphate hydrolases"/>
    <property type="match status" value="1"/>
</dbReference>
<dbReference type="InterPro" id="IPR016032">
    <property type="entry name" value="Sig_transdc_resp-reg_C-effctor"/>
</dbReference>